<gene>
    <name evidence="1" type="ORF">GMA6_110</name>
</gene>
<keyword evidence="2" id="KW-1185">Reference proteome</keyword>
<proteinExistence type="predicted"/>
<dbReference type="Proteomes" id="UP000203886">
    <property type="component" value="Segment"/>
</dbReference>
<sequence length="41" mass="4786">MEPNENKETPATFRDTNGVEWEYDEAARQWVRVDEKADSNG</sequence>
<organism evidence="1 2">
    <name type="scientific">Gordonia phage GMA6</name>
    <dbReference type="NCBI Taxonomy" id="1647285"/>
    <lineage>
        <taxon>Viruses</taxon>
        <taxon>Duplodnaviria</taxon>
        <taxon>Heunggongvirae</taxon>
        <taxon>Uroviricota</taxon>
        <taxon>Caudoviricetes</taxon>
        <taxon>Bendigovirus</taxon>
        <taxon>Bendigovirus GMA6</taxon>
    </lineage>
</organism>
<evidence type="ECO:0000313" key="1">
    <source>
        <dbReference type="EMBL" id="AKL88391.1"/>
    </source>
</evidence>
<accession>A0A0K0NKX6</accession>
<dbReference type="GeneID" id="28801160"/>
<dbReference type="KEGG" id="vg:28801160"/>
<dbReference type="EMBL" id="KR063280">
    <property type="protein sequence ID" value="AKL88391.1"/>
    <property type="molecule type" value="Genomic_DNA"/>
</dbReference>
<evidence type="ECO:0000313" key="2">
    <source>
        <dbReference type="Proteomes" id="UP000203886"/>
    </source>
</evidence>
<name>A0A0K0NKX6_9CAUD</name>
<reference evidence="1 2" key="1">
    <citation type="journal article" date="2015" name="PLoS ONE">
        <title>Lysis to Kill: Evaluation of the Lytic Abilities, and Genomics of Nine Bacteriophages Infective for Gordonia spp. and Their Potential Use in Activated Sludge Foam Biocontrol.</title>
        <authorList>
            <person name="Dyson Z.A."/>
            <person name="Tucci J."/>
            <person name="Seviour R.J."/>
            <person name="Petrovski S."/>
        </authorList>
    </citation>
    <scope>NUCLEOTIDE SEQUENCE [LARGE SCALE GENOMIC DNA]</scope>
</reference>
<protein>
    <submittedName>
        <fullName evidence="1">Uncharacterized protein</fullName>
    </submittedName>
</protein>
<dbReference type="RefSeq" id="YP_009273592.1">
    <property type="nucleotide sequence ID" value="NC_030906.1"/>
</dbReference>